<feature type="transmembrane region" description="Helical" evidence="11">
    <location>
        <begin position="59"/>
        <end position="80"/>
    </location>
</feature>
<dbReference type="Pfam" id="PF02628">
    <property type="entry name" value="COX15-CtaA"/>
    <property type="match status" value="1"/>
</dbReference>
<comment type="subunit">
    <text evidence="11">Interacts with CtaB.</text>
</comment>
<evidence type="ECO:0000256" key="7">
    <source>
        <dbReference type="ARBA" id="ARBA00023004"/>
    </source>
</evidence>
<evidence type="ECO:0000256" key="5">
    <source>
        <dbReference type="ARBA" id="ARBA00022989"/>
    </source>
</evidence>
<dbReference type="PANTHER" id="PTHR35457:SF1">
    <property type="entry name" value="HEME A SYNTHASE"/>
    <property type="match status" value="1"/>
</dbReference>
<feature type="binding site" description="axial binding residue" evidence="11">
    <location>
        <position position="214"/>
    </location>
    <ligand>
        <name>heme</name>
        <dbReference type="ChEBI" id="CHEBI:30413"/>
    </ligand>
    <ligandPart>
        <name>Fe</name>
        <dbReference type="ChEBI" id="CHEBI:18248"/>
    </ligandPart>
</feature>
<dbReference type="Proteomes" id="UP000637074">
    <property type="component" value="Unassembled WGS sequence"/>
</dbReference>
<feature type="transmembrane region" description="Helical" evidence="11">
    <location>
        <begin position="216"/>
        <end position="234"/>
    </location>
</feature>
<comment type="caution">
    <text evidence="12">The sequence shown here is derived from an EMBL/GenBank/DDBJ whole genome shotgun (WGS) entry which is preliminary data.</text>
</comment>
<feature type="transmembrane region" description="Helical" evidence="11">
    <location>
        <begin position="163"/>
        <end position="180"/>
    </location>
</feature>
<keyword evidence="3 11" id="KW-0812">Transmembrane</keyword>
<keyword evidence="13" id="KW-1185">Reference proteome</keyword>
<dbReference type="EMBL" id="BNDS01000038">
    <property type="protein sequence ID" value="GHI01291.1"/>
    <property type="molecule type" value="Genomic_DNA"/>
</dbReference>
<reference evidence="12 13" key="1">
    <citation type="journal article" date="2022" name="Int. J. Syst. Evol. Microbiol.">
        <title>Neobacillus kokaensis sp. nov., isolated from soil.</title>
        <authorList>
            <person name="Yuki K."/>
            <person name="Matsubara H."/>
            <person name="Yamaguchi S."/>
        </authorList>
    </citation>
    <scope>NUCLEOTIDE SEQUENCE [LARGE SCALE GENOMIC DNA]</scope>
    <source>
        <strain evidence="12 13">LOB 377</strain>
    </source>
</reference>
<dbReference type="InterPro" id="IPR023755">
    <property type="entry name" value="HemeA_Synthase_type1"/>
</dbReference>
<comment type="function">
    <text evidence="11">Catalyzes the conversion of heme O to heme A by two successive hydroxylations of the methyl group at C8. The first hydroxylation forms heme I, the second hydroxylation results in an unstable dihydroxymethyl group, which spontaneously dehydrates, resulting in the formyl group of heme A.</text>
</comment>
<sequence>MRRSLKWLAVATTIVMIFILLGGALVTKTDSGMGCGKSWPLCHGQFLPTDISPELVIELAHRLVSGVGGFMVLILSIWSWKAIGHIRETKFLSFLSIFFLVLQGLIGAAAVVWGQSDFVLALHFGISLISFAAVFLLTLLIFEIDKKFDAEKLYIDKRMGFHIVAISIYSYIVIYTGALVRHTKSSLICRDWPLCLNDSPSLPGNLYEWVQMGHRAAAGILFLWIVYVTILAIRHYKEEKVLYWGWIISLVLVSLQVIAGASIIFSRLNLYIALMHALFITCLFGVLSYFILLYTRSKRYH</sequence>
<feature type="transmembrane region" description="Helical" evidence="11">
    <location>
        <begin position="241"/>
        <end position="265"/>
    </location>
</feature>
<evidence type="ECO:0000256" key="6">
    <source>
        <dbReference type="ARBA" id="ARBA00023002"/>
    </source>
</evidence>
<evidence type="ECO:0000256" key="3">
    <source>
        <dbReference type="ARBA" id="ARBA00022692"/>
    </source>
</evidence>
<keyword evidence="4 11" id="KW-0479">Metal-binding</keyword>
<proteinExistence type="inferred from homology"/>
<protein>
    <recommendedName>
        <fullName evidence="11">Heme A synthase</fullName>
        <shortName evidence="11">HAS</shortName>
        <ecNumber evidence="11">1.17.99.9</ecNumber>
    </recommendedName>
    <alternativeName>
        <fullName evidence="11">Cytochrome aa3-controlling protein</fullName>
    </alternativeName>
</protein>
<feature type="transmembrane region" description="Helical" evidence="11">
    <location>
        <begin position="7"/>
        <end position="26"/>
    </location>
</feature>
<evidence type="ECO:0000256" key="2">
    <source>
        <dbReference type="ARBA" id="ARBA00022475"/>
    </source>
</evidence>
<evidence type="ECO:0000256" key="11">
    <source>
        <dbReference type="HAMAP-Rule" id="MF_01664"/>
    </source>
</evidence>
<keyword evidence="7 11" id="KW-0408">Iron</keyword>
<feature type="transmembrane region" description="Helical" evidence="11">
    <location>
        <begin position="120"/>
        <end position="142"/>
    </location>
</feature>
<dbReference type="EC" id="1.17.99.9" evidence="11"/>
<accession>A0ABQ3NBI8</accession>
<dbReference type="RefSeq" id="WP_191276943.1">
    <property type="nucleotide sequence ID" value="NZ_BNDS01000038.1"/>
</dbReference>
<keyword evidence="2 11" id="KW-1003">Cell membrane</keyword>
<keyword evidence="9 11" id="KW-0472">Membrane</keyword>
<keyword evidence="6 11" id="KW-0560">Oxidoreductase</keyword>
<keyword evidence="10" id="KW-1015">Disulfide bond</keyword>
<comment type="catalytic activity">
    <reaction evidence="11">
        <text>Fe(II)-heme o + 2 A + H2O = Fe(II)-heme a + 2 AH2</text>
        <dbReference type="Rhea" id="RHEA:63388"/>
        <dbReference type="ChEBI" id="CHEBI:13193"/>
        <dbReference type="ChEBI" id="CHEBI:15377"/>
        <dbReference type="ChEBI" id="CHEBI:17499"/>
        <dbReference type="ChEBI" id="CHEBI:60530"/>
        <dbReference type="ChEBI" id="CHEBI:61715"/>
        <dbReference type="EC" id="1.17.99.9"/>
    </reaction>
</comment>
<evidence type="ECO:0000256" key="10">
    <source>
        <dbReference type="ARBA" id="ARBA00023157"/>
    </source>
</evidence>
<feature type="transmembrane region" description="Helical" evidence="11">
    <location>
        <begin position="271"/>
        <end position="294"/>
    </location>
</feature>
<keyword evidence="5 11" id="KW-1133">Transmembrane helix</keyword>
<keyword evidence="8 11" id="KW-0350">Heme biosynthesis</keyword>
<comment type="subcellular location">
    <subcellularLocation>
        <location evidence="11">Cell membrane</location>
        <topology evidence="11">Multi-pass membrane protein</topology>
    </subcellularLocation>
    <subcellularLocation>
        <location evidence="1">Membrane</location>
        <topology evidence="1">Multi-pass membrane protein</topology>
    </subcellularLocation>
</comment>
<dbReference type="PANTHER" id="PTHR35457">
    <property type="entry name" value="HEME A SYNTHASE"/>
    <property type="match status" value="1"/>
</dbReference>
<organism evidence="12 13">
    <name type="scientific">Neobacillus kokaensis</name>
    <dbReference type="NCBI Taxonomy" id="2759023"/>
    <lineage>
        <taxon>Bacteria</taxon>
        <taxon>Bacillati</taxon>
        <taxon>Bacillota</taxon>
        <taxon>Bacilli</taxon>
        <taxon>Bacillales</taxon>
        <taxon>Bacillaceae</taxon>
        <taxon>Neobacillus</taxon>
    </lineage>
</organism>
<evidence type="ECO:0000256" key="1">
    <source>
        <dbReference type="ARBA" id="ARBA00004141"/>
    </source>
</evidence>
<feature type="transmembrane region" description="Helical" evidence="11">
    <location>
        <begin position="92"/>
        <end position="114"/>
    </location>
</feature>
<evidence type="ECO:0000256" key="8">
    <source>
        <dbReference type="ARBA" id="ARBA00023133"/>
    </source>
</evidence>
<name>A0ABQ3NBI8_9BACI</name>
<evidence type="ECO:0000256" key="4">
    <source>
        <dbReference type="ARBA" id="ARBA00022723"/>
    </source>
</evidence>
<evidence type="ECO:0000313" key="12">
    <source>
        <dbReference type="EMBL" id="GHI01291.1"/>
    </source>
</evidence>
<comment type="similarity">
    <text evidence="11">Belongs to the COX15/CtaA family. Type 1 subfamily.</text>
</comment>
<feature type="binding site" description="axial binding residue" evidence="11">
    <location>
        <position position="276"/>
    </location>
    <ligand>
        <name>heme</name>
        <dbReference type="ChEBI" id="CHEBI:30413"/>
    </ligand>
    <ligandPart>
        <name>Fe</name>
        <dbReference type="ChEBI" id="CHEBI:18248"/>
    </ligandPart>
</feature>
<dbReference type="InterPro" id="IPR003780">
    <property type="entry name" value="COX15/CtaA_fam"/>
</dbReference>
<comment type="cofactor">
    <cofactor evidence="11">
        <name>heme b</name>
        <dbReference type="ChEBI" id="CHEBI:60344"/>
    </cofactor>
</comment>
<evidence type="ECO:0000313" key="13">
    <source>
        <dbReference type="Proteomes" id="UP000637074"/>
    </source>
</evidence>
<dbReference type="InterPro" id="IPR050450">
    <property type="entry name" value="COX15/CtaA_HemeA_synthase"/>
</dbReference>
<evidence type="ECO:0000256" key="9">
    <source>
        <dbReference type="ARBA" id="ARBA00023136"/>
    </source>
</evidence>
<comment type="pathway">
    <text evidence="11">Porphyrin-containing compound metabolism; heme A biosynthesis; heme A from heme O: step 1/1.</text>
</comment>
<gene>
    <name evidence="12" type="primary">ctaA_2</name>
    <name evidence="11" type="synonym">ctaA</name>
    <name evidence="12" type="ORF">AM1BK_48330</name>
</gene>
<dbReference type="HAMAP" id="MF_01664">
    <property type="entry name" value="HemeA_synth_type1"/>
    <property type="match status" value="1"/>
</dbReference>